<feature type="compositionally biased region" description="Basic and acidic residues" evidence="1">
    <location>
        <begin position="58"/>
        <end position="67"/>
    </location>
</feature>
<feature type="region of interest" description="Disordered" evidence="1">
    <location>
        <begin position="1"/>
        <end position="84"/>
    </location>
</feature>
<proteinExistence type="predicted"/>
<keyword evidence="3" id="KW-1185">Reference proteome</keyword>
<dbReference type="OrthoDB" id="550113at2759"/>
<feature type="compositionally biased region" description="Basic residues" evidence="1">
    <location>
        <begin position="137"/>
        <end position="154"/>
    </location>
</feature>
<feature type="compositionally biased region" description="Basic residues" evidence="1">
    <location>
        <begin position="211"/>
        <end position="221"/>
    </location>
</feature>
<dbReference type="STRING" id="151549.A0A4C1T202"/>
<dbReference type="AlphaFoldDB" id="A0A4C1T202"/>
<feature type="compositionally biased region" description="Polar residues" evidence="1">
    <location>
        <begin position="248"/>
        <end position="259"/>
    </location>
</feature>
<protein>
    <submittedName>
        <fullName evidence="2">Uncharacterized protein</fullName>
    </submittedName>
</protein>
<sequence length="443" mass="50312">MKPGKSAEINEEIVEVHTAARSPSPKQKSSSRSRSRSRKYSNGHVNEVEANETAATEVNDKSSKNKENWINSEQNESLDKELPIHDQIKQDILGFIENEIKKSDNTKNPSFVFYSHDPNGLDDRFIKTLSRPSSGHKEKRSPSYRKKKRHSSKHRDRDLHEFEIPGSSLSALEKVDDYLKEYNKDEVVTLSGELEYESNDIDNNNGSSKELRHKSRKIRRKAKEDKDTNANGQDVSPRVFKSGIKGSKSANKTARPTDLTSMLETLESNMPYHEQYIDNPFSSPSPLTSPNDERLNAFGSRRPEKIYLQGGGTFRAVSRDHILGETQRNSGEDKYFSPRHVLTLALGHPSNQSDVIHIRNKRNELLFPNLLELHIHANQDTRQDESNEPKLDGVWDNAPKEARKSNTVGCSTFSSESLEKHGYSLPRYPRRAILDASATHKLV</sequence>
<reference evidence="2 3" key="1">
    <citation type="journal article" date="2019" name="Commun. Biol.">
        <title>The bagworm genome reveals a unique fibroin gene that provides high tensile strength.</title>
        <authorList>
            <person name="Kono N."/>
            <person name="Nakamura H."/>
            <person name="Ohtoshi R."/>
            <person name="Tomita M."/>
            <person name="Numata K."/>
            <person name="Arakawa K."/>
        </authorList>
    </citation>
    <scope>NUCLEOTIDE SEQUENCE [LARGE SCALE GENOMIC DNA]</scope>
</reference>
<accession>A0A4C1T202</accession>
<feature type="region of interest" description="Disordered" evidence="1">
    <location>
        <begin position="197"/>
        <end position="259"/>
    </location>
</feature>
<feature type="region of interest" description="Disordered" evidence="1">
    <location>
        <begin position="124"/>
        <end position="162"/>
    </location>
</feature>
<dbReference type="Proteomes" id="UP000299102">
    <property type="component" value="Unassembled WGS sequence"/>
</dbReference>
<evidence type="ECO:0000256" key="1">
    <source>
        <dbReference type="SAM" id="MobiDB-lite"/>
    </source>
</evidence>
<gene>
    <name evidence="2" type="ORF">EVAR_92166_1</name>
</gene>
<evidence type="ECO:0000313" key="3">
    <source>
        <dbReference type="Proteomes" id="UP000299102"/>
    </source>
</evidence>
<organism evidence="2 3">
    <name type="scientific">Eumeta variegata</name>
    <name type="common">Bagworm moth</name>
    <name type="synonym">Eumeta japonica</name>
    <dbReference type="NCBI Taxonomy" id="151549"/>
    <lineage>
        <taxon>Eukaryota</taxon>
        <taxon>Metazoa</taxon>
        <taxon>Ecdysozoa</taxon>
        <taxon>Arthropoda</taxon>
        <taxon>Hexapoda</taxon>
        <taxon>Insecta</taxon>
        <taxon>Pterygota</taxon>
        <taxon>Neoptera</taxon>
        <taxon>Endopterygota</taxon>
        <taxon>Lepidoptera</taxon>
        <taxon>Glossata</taxon>
        <taxon>Ditrysia</taxon>
        <taxon>Tineoidea</taxon>
        <taxon>Psychidae</taxon>
        <taxon>Oiketicinae</taxon>
        <taxon>Eumeta</taxon>
    </lineage>
</organism>
<feature type="compositionally biased region" description="Basic residues" evidence="1">
    <location>
        <begin position="29"/>
        <end position="41"/>
    </location>
</feature>
<evidence type="ECO:0000313" key="2">
    <source>
        <dbReference type="EMBL" id="GBP07301.1"/>
    </source>
</evidence>
<dbReference type="EMBL" id="BGZK01000025">
    <property type="protein sequence ID" value="GBP07301.1"/>
    <property type="molecule type" value="Genomic_DNA"/>
</dbReference>
<name>A0A4C1T202_EUMVA</name>
<comment type="caution">
    <text evidence="2">The sequence shown here is derived from an EMBL/GenBank/DDBJ whole genome shotgun (WGS) entry which is preliminary data.</text>
</comment>